<protein>
    <submittedName>
        <fullName evidence="2">Uncharacterized conserved protein (Some members contain a von Willebrand factor type A (VWA) domain)</fullName>
    </submittedName>
</protein>
<keyword evidence="3" id="KW-1185">Reference proteome</keyword>
<accession>D4LBE2</accession>
<reference evidence="2" key="1">
    <citation type="submission" date="2010-03" db="EMBL/GenBank/DDBJ databases">
        <title>The genome sequence of Ruminococcus sp. 18P13.</title>
        <authorList>
            <consortium name="metaHIT consortium -- http://www.metahit.eu/"/>
            <person name="Pajon A."/>
            <person name="Turner K."/>
            <person name="Parkhill J."/>
            <person name="Bernalier A."/>
        </authorList>
    </citation>
    <scope>NUCLEOTIDE SEQUENCE [LARGE SCALE GENOMIC DNA]</scope>
    <source>
        <strain evidence="2">Type strain: 18P13</strain>
    </source>
</reference>
<feature type="transmembrane region" description="Helical" evidence="1">
    <location>
        <begin position="27"/>
        <end position="47"/>
    </location>
</feature>
<dbReference type="STRING" id="213810.RUM_07400"/>
<reference evidence="2" key="2">
    <citation type="submission" date="2010-03" db="EMBL/GenBank/DDBJ databases">
        <authorList>
            <person name="Pajon A."/>
        </authorList>
    </citation>
    <scope>NUCLEOTIDE SEQUENCE</scope>
    <source>
        <strain evidence="2">Type strain: 18P13</strain>
    </source>
</reference>
<dbReference type="GeneID" id="83155533"/>
<gene>
    <name evidence="2" type="ordered locus">RUM_07400</name>
</gene>
<feature type="transmembrane region" description="Helical" evidence="1">
    <location>
        <begin position="5"/>
        <end position="21"/>
    </location>
</feature>
<keyword evidence="1" id="KW-1133">Transmembrane helix</keyword>
<dbReference type="KEGG" id="rch:RUM_07400"/>
<evidence type="ECO:0000256" key="1">
    <source>
        <dbReference type="SAM" id="Phobius"/>
    </source>
</evidence>
<proteinExistence type="predicted"/>
<dbReference type="BioCyc" id="RCHA213810:RUM_RS03565-MONOMER"/>
<keyword evidence="1" id="KW-0812">Transmembrane</keyword>
<dbReference type="AlphaFoldDB" id="D4LBE2"/>
<dbReference type="PANTHER" id="PTHR34351">
    <property type="entry name" value="SLR1927 PROTEIN-RELATED"/>
    <property type="match status" value="1"/>
</dbReference>
<name>D4LBE2_RUMC1</name>
<dbReference type="Proteomes" id="UP000007054">
    <property type="component" value="Chromosome"/>
</dbReference>
<dbReference type="HOGENOM" id="CLU_026152_3_2_9"/>
<evidence type="ECO:0000313" key="2">
    <source>
        <dbReference type="EMBL" id="CBL16937.1"/>
    </source>
</evidence>
<sequence>MAAVVGYLAVLGILALFTFYMDGDTGVQLLAVYLLLPAASALLTLLARRQLKIRLTLPDSVKKGGTCMLTAEITKRWRIPLPFVRFRLEPDGHFDSPMVPVQTALAFGRQDTRQAELLPRICGQAQVDAADPRVIGYFGFLKLKLEMPAPAQVMIVPQVPELTAKDALFTVMSTAVQTESEEETNTQVAFGAATTAGYEHRDYVPGDPLKRINWKLSSKRQSLMVRMDEAVSLSRVHVLLDLARPQGAPAYKSRFLLEQQITEGALGMLALCARQGMAAVFSYQSLSGWQEVLAESPEAVEELALHVLERGFSEELGAARLSGSFLSGSGNGVYLIYTANPDPELLSQAAHMRGEVHIVMPGGMDAAGAKLHFWWLQSDFRLLPMT</sequence>
<evidence type="ECO:0000313" key="3">
    <source>
        <dbReference type="Proteomes" id="UP000007054"/>
    </source>
</evidence>
<dbReference type="RefSeq" id="WP_015557844.1">
    <property type="nucleotide sequence ID" value="NC_021039.1"/>
</dbReference>
<dbReference type="EMBL" id="FP929052">
    <property type="protein sequence ID" value="CBL16937.1"/>
    <property type="molecule type" value="Genomic_DNA"/>
</dbReference>
<keyword evidence="1" id="KW-0472">Membrane</keyword>
<dbReference type="PATRIC" id="fig|213810.4.peg.632"/>
<organism evidence="2 3">
    <name type="scientific">Ruminococcus champanellensis (strain DSM 18848 / JCM 17042 / KCTC 15320 / 18P13)</name>
    <dbReference type="NCBI Taxonomy" id="213810"/>
    <lineage>
        <taxon>Bacteria</taxon>
        <taxon>Bacillati</taxon>
        <taxon>Bacillota</taxon>
        <taxon>Clostridia</taxon>
        <taxon>Eubacteriales</taxon>
        <taxon>Oscillospiraceae</taxon>
        <taxon>Ruminococcus</taxon>
    </lineage>
</organism>